<dbReference type="Gene3D" id="1.10.1660.10">
    <property type="match status" value="1"/>
</dbReference>
<organism evidence="2 3">
    <name type="scientific">Candidatus Falkowbacteria bacterium CG23_combo_of_CG06-09_8_20_14_all_49_15</name>
    <dbReference type="NCBI Taxonomy" id="1974572"/>
    <lineage>
        <taxon>Bacteria</taxon>
        <taxon>Candidatus Falkowiibacteriota</taxon>
    </lineage>
</organism>
<feature type="domain" description="HTH merR-type" evidence="1">
    <location>
        <begin position="7"/>
        <end position="51"/>
    </location>
</feature>
<comment type="caution">
    <text evidence="2">The sequence shown here is derived from an EMBL/GenBank/DDBJ whole genome shotgun (WGS) entry which is preliminary data.</text>
</comment>
<dbReference type="GO" id="GO:0003677">
    <property type="term" value="F:DNA binding"/>
    <property type="evidence" value="ECO:0007669"/>
    <property type="project" value="InterPro"/>
</dbReference>
<accession>A0A2G9ZN41</accession>
<dbReference type="GO" id="GO:0006355">
    <property type="term" value="P:regulation of DNA-templated transcription"/>
    <property type="evidence" value="ECO:0007669"/>
    <property type="project" value="InterPro"/>
</dbReference>
<name>A0A2G9ZN41_9BACT</name>
<dbReference type="InterPro" id="IPR000551">
    <property type="entry name" value="MerR-type_HTH_dom"/>
</dbReference>
<reference evidence="2 3" key="1">
    <citation type="submission" date="2017-09" db="EMBL/GenBank/DDBJ databases">
        <title>Depth-based differentiation of microbial function through sediment-hosted aquifers and enrichment of novel symbionts in the deep terrestrial subsurface.</title>
        <authorList>
            <person name="Probst A.J."/>
            <person name="Ladd B."/>
            <person name="Jarett J.K."/>
            <person name="Geller-Mcgrath D.E."/>
            <person name="Sieber C.M."/>
            <person name="Emerson J.B."/>
            <person name="Anantharaman K."/>
            <person name="Thomas B.C."/>
            <person name="Malmstrom R."/>
            <person name="Stieglmeier M."/>
            <person name="Klingl A."/>
            <person name="Woyke T."/>
            <person name="Ryan C.M."/>
            <person name="Banfield J.F."/>
        </authorList>
    </citation>
    <scope>NUCLEOTIDE SEQUENCE [LARGE SCALE GENOMIC DNA]</scope>
    <source>
        <strain evidence="2">CG23_combo_of_CG06-09_8_20_14_all_49_15</strain>
    </source>
</reference>
<dbReference type="EMBL" id="PCSD01000031">
    <property type="protein sequence ID" value="PIP33980.1"/>
    <property type="molecule type" value="Genomic_DNA"/>
</dbReference>
<evidence type="ECO:0000313" key="2">
    <source>
        <dbReference type="EMBL" id="PIP33980.1"/>
    </source>
</evidence>
<gene>
    <name evidence="2" type="ORF">COX22_01530</name>
</gene>
<protein>
    <recommendedName>
        <fullName evidence="1">HTH merR-type domain-containing protein</fullName>
    </recommendedName>
</protein>
<proteinExistence type="predicted"/>
<dbReference type="Proteomes" id="UP000230729">
    <property type="component" value="Unassembled WGS sequence"/>
</dbReference>
<dbReference type="SUPFAM" id="SSF46955">
    <property type="entry name" value="Putative DNA-binding domain"/>
    <property type="match status" value="1"/>
</dbReference>
<dbReference type="Pfam" id="PF13411">
    <property type="entry name" value="MerR_1"/>
    <property type="match status" value="1"/>
</dbReference>
<dbReference type="AlphaFoldDB" id="A0A2G9ZN41"/>
<sequence length="69" mass="8334">MPQTKKFRLKDIEEEVDRDKTTLIRWEREGLIPKAKRDSRGWRYYSQEEIASIVHKVIASDYFRNTAAY</sequence>
<evidence type="ECO:0000313" key="3">
    <source>
        <dbReference type="Proteomes" id="UP000230729"/>
    </source>
</evidence>
<evidence type="ECO:0000259" key="1">
    <source>
        <dbReference type="Pfam" id="PF13411"/>
    </source>
</evidence>
<dbReference type="InterPro" id="IPR009061">
    <property type="entry name" value="DNA-bd_dom_put_sf"/>
</dbReference>